<dbReference type="GO" id="GO:0005509">
    <property type="term" value="F:calcium ion binding"/>
    <property type="evidence" value="ECO:0007669"/>
    <property type="project" value="InterPro"/>
</dbReference>
<dbReference type="PANTHER" id="PTHR38340">
    <property type="entry name" value="S-LAYER PROTEIN"/>
    <property type="match status" value="1"/>
</dbReference>
<dbReference type="AlphaFoldDB" id="M3AD53"/>
<dbReference type="PATRIC" id="fig|1244869.3.peg.1318"/>
<dbReference type="OrthoDB" id="5618759at2"/>
<dbReference type="Proteomes" id="UP000011744">
    <property type="component" value="Unassembled WGS sequence"/>
</dbReference>
<sequence length="236" mass="22515">TAVTVNLGTGSASGGEAAGDVLSGIENLLGGNAADILTGDAGANRLSGAAGNDTLSGGAGDDILAGGAGSDRLTGGDGADTADYSASAAAVNVDLTRATAQSGGDAAGDILAGIENLTGGVGNDLLTGDGGANTLTGGGGSDTLNGGGGDDLLVFRASDFPAGSGGTLADFVYGGGGADTLDISAVGQNFQLLINGVEQPLPAGSHEYVDTQGIQGDIRFGDNSVIHLDGVEKIIY</sequence>
<accession>M3AD53</accession>
<dbReference type="InterPro" id="IPR001343">
    <property type="entry name" value="Hemolysn_Ca-bd"/>
</dbReference>
<gene>
    <name evidence="3" type="ORF">H261_06551</name>
</gene>
<dbReference type="Gene3D" id="2.150.10.10">
    <property type="entry name" value="Serralysin-like metalloprotease, C-terminal"/>
    <property type="match status" value="2"/>
</dbReference>
<reference evidence="3 4" key="1">
    <citation type="journal article" date="2014" name="Genome Announc.">
        <title>Draft Genome Sequence of Magnetospirillum sp. Strain SO-1, a Freshwater Magnetotactic Bacterium Isolated from the Ol'khovka River, Russia.</title>
        <authorList>
            <person name="Grouzdev D.S."/>
            <person name="Dziuba M.V."/>
            <person name="Sukhacheva M.S."/>
            <person name="Mardanov A.V."/>
            <person name="Beletskiy A.V."/>
            <person name="Kuznetsov B.B."/>
            <person name="Skryabin K.G."/>
        </authorList>
    </citation>
    <scope>NUCLEOTIDE SEQUENCE [LARGE SCALE GENOMIC DNA]</scope>
    <source>
        <strain evidence="3 4">SO-1</strain>
    </source>
</reference>
<dbReference type="InterPro" id="IPR011049">
    <property type="entry name" value="Serralysin-like_metalloprot_C"/>
</dbReference>
<comment type="caution">
    <text evidence="3">The sequence shown here is derived from an EMBL/GenBank/DDBJ whole genome shotgun (WGS) entry which is preliminary data.</text>
</comment>
<dbReference type="GO" id="GO:0005576">
    <property type="term" value="C:extracellular region"/>
    <property type="evidence" value="ECO:0007669"/>
    <property type="project" value="UniProtKB-SubCell"/>
</dbReference>
<comment type="subcellular location">
    <subcellularLocation>
        <location evidence="1">Secreted</location>
    </subcellularLocation>
</comment>
<feature type="non-terminal residue" evidence="3">
    <location>
        <position position="1"/>
    </location>
</feature>
<proteinExistence type="predicted"/>
<protein>
    <submittedName>
        <fullName evidence="3">Calcium binding hemolysin protein</fullName>
    </submittedName>
</protein>
<dbReference type="EMBL" id="AONQ01000013">
    <property type="protein sequence ID" value="EME70698.1"/>
    <property type="molecule type" value="Genomic_DNA"/>
</dbReference>
<dbReference type="RefSeq" id="WP_008615635.1">
    <property type="nucleotide sequence ID" value="NZ_AONQ01000013.1"/>
</dbReference>
<dbReference type="Pfam" id="PF00353">
    <property type="entry name" value="HemolysinCabind"/>
    <property type="match status" value="3"/>
</dbReference>
<evidence type="ECO:0000313" key="4">
    <source>
        <dbReference type="Proteomes" id="UP000011744"/>
    </source>
</evidence>
<evidence type="ECO:0000256" key="2">
    <source>
        <dbReference type="ARBA" id="ARBA00022525"/>
    </source>
</evidence>
<dbReference type="eggNOG" id="COG2931">
    <property type="taxonomic scope" value="Bacteria"/>
</dbReference>
<dbReference type="InterPro" id="IPR018511">
    <property type="entry name" value="Hemolysin-typ_Ca-bd_CS"/>
</dbReference>
<dbReference type="PROSITE" id="PS00330">
    <property type="entry name" value="HEMOLYSIN_CALCIUM"/>
    <property type="match status" value="2"/>
</dbReference>
<dbReference type="PANTHER" id="PTHR38340:SF1">
    <property type="entry name" value="S-LAYER PROTEIN"/>
    <property type="match status" value="1"/>
</dbReference>
<organism evidence="3 4">
    <name type="scientific">Paramagnetospirillum caucaseum</name>
    <dbReference type="NCBI Taxonomy" id="1244869"/>
    <lineage>
        <taxon>Bacteria</taxon>
        <taxon>Pseudomonadati</taxon>
        <taxon>Pseudomonadota</taxon>
        <taxon>Alphaproteobacteria</taxon>
        <taxon>Rhodospirillales</taxon>
        <taxon>Magnetospirillaceae</taxon>
        <taxon>Paramagnetospirillum</taxon>
    </lineage>
</organism>
<name>M3AD53_9PROT</name>
<keyword evidence="2" id="KW-0964">Secreted</keyword>
<evidence type="ECO:0000313" key="3">
    <source>
        <dbReference type="EMBL" id="EME70698.1"/>
    </source>
</evidence>
<dbReference type="PRINTS" id="PR00313">
    <property type="entry name" value="CABNDNGRPT"/>
</dbReference>
<evidence type="ECO:0000256" key="1">
    <source>
        <dbReference type="ARBA" id="ARBA00004613"/>
    </source>
</evidence>
<dbReference type="InterPro" id="IPR050557">
    <property type="entry name" value="RTX_toxin/Mannuronan_C5-epim"/>
</dbReference>
<keyword evidence="4" id="KW-1185">Reference proteome</keyword>
<dbReference type="SUPFAM" id="SSF51120">
    <property type="entry name" value="beta-Roll"/>
    <property type="match status" value="2"/>
</dbReference>